<reference evidence="2" key="1">
    <citation type="journal article" date="2006" name="PLoS Biol.">
        <title>Macronuclear genome sequence of the ciliate Tetrahymena thermophila, a model eukaryote.</title>
        <authorList>
            <person name="Eisen J.A."/>
            <person name="Coyne R.S."/>
            <person name="Wu M."/>
            <person name="Wu D."/>
            <person name="Thiagarajan M."/>
            <person name="Wortman J.R."/>
            <person name="Badger J.H."/>
            <person name="Ren Q."/>
            <person name="Amedeo P."/>
            <person name="Jones K.M."/>
            <person name="Tallon L.J."/>
            <person name="Delcher A.L."/>
            <person name="Salzberg S.L."/>
            <person name="Silva J.C."/>
            <person name="Haas B.J."/>
            <person name="Majoros W.H."/>
            <person name="Farzad M."/>
            <person name="Carlton J.M."/>
            <person name="Smith R.K. Jr."/>
            <person name="Garg J."/>
            <person name="Pearlman R.E."/>
            <person name="Karrer K.M."/>
            <person name="Sun L."/>
            <person name="Manning G."/>
            <person name="Elde N.C."/>
            <person name="Turkewitz A.P."/>
            <person name="Asai D.J."/>
            <person name="Wilkes D.E."/>
            <person name="Wang Y."/>
            <person name="Cai H."/>
            <person name="Collins K."/>
            <person name="Stewart B.A."/>
            <person name="Lee S.R."/>
            <person name="Wilamowska K."/>
            <person name="Weinberg Z."/>
            <person name="Ruzzo W.L."/>
            <person name="Wloga D."/>
            <person name="Gaertig J."/>
            <person name="Frankel J."/>
            <person name="Tsao C.-C."/>
            <person name="Gorovsky M.A."/>
            <person name="Keeling P.J."/>
            <person name="Waller R.F."/>
            <person name="Patron N.J."/>
            <person name="Cherry J.M."/>
            <person name="Stover N.A."/>
            <person name="Krieger C.J."/>
            <person name="del Toro C."/>
            <person name="Ryder H.F."/>
            <person name="Williamson S.C."/>
            <person name="Barbeau R.A."/>
            <person name="Hamilton E.P."/>
            <person name="Orias E."/>
        </authorList>
    </citation>
    <scope>NUCLEOTIDE SEQUENCE [LARGE SCALE GENOMIC DNA]</scope>
    <source>
        <strain evidence="2">SB210</strain>
    </source>
</reference>
<gene>
    <name evidence="1" type="ORF">TTHERM_00155540</name>
</gene>
<dbReference type="RefSeq" id="XP_001009680.1">
    <property type="nucleotide sequence ID" value="XM_001009680.1"/>
</dbReference>
<dbReference type="InParanoid" id="Q22WI2"/>
<protein>
    <submittedName>
        <fullName evidence="1">Ubiquitin carboxyl-terminal hydrolase family protein, putative</fullName>
    </submittedName>
</protein>
<proteinExistence type="predicted"/>
<dbReference type="AlphaFoldDB" id="Q22WI2"/>
<dbReference type="InterPro" id="IPR038765">
    <property type="entry name" value="Papain-like_cys_pep_sf"/>
</dbReference>
<dbReference type="Gene3D" id="3.90.70.10">
    <property type="entry name" value="Cysteine proteinases"/>
    <property type="match status" value="1"/>
</dbReference>
<dbReference type="GeneID" id="7838460"/>
<dbReference type="OrthoDB" id="443886at2759"/>
<name>Q22WI2_TETTS</name>
<evidence type="ECO:0000313" key="2">
    <source>
        <dbReference type="Proteomes" id="UP000009168"/>
    </source>
</evidence>
<keyword evidence="2" id="KW-1185">Reference proteome</keyword>
<dbReference type="GO" id="GO:0016787">
    <property type="term" value="F:hydrolase activity"/>
    <property type="evidence" value="ECO:0007669"/>
    <property type="project" value="UniProtKB-KW"/>
</dbReference>
<accession>Q22WI2</accession>
<sequence>MRQVTYFTIYSIKQKEQAKNKNEEKLIQIIDNKKLTGLKVSYFSQETPQFLCEPLEHNSKIQTKILKFENLLDEFFGLKVLNKINNCYNQKAMKKFYLYKTPYILTLVLKKLAQDENNGLEKVKFYVDIPARNYKC</sequence>
<dbReference type="EMBL" id="GG662820">
    <property type="protein sequence ID" value="EAR89435.1"/>
    <property type="molecule type" value="Genomic_DNA"/>
</dbReference>
<dbReference type="KEGG" id="tet:TTHERM_00155540"/>
<dbReference type="HOGENOM" id="CLU_1879612_0_0_1"/>
<keyword evidence="1" id="KW-0378">Hydrolase</keyword>
<evidence type="ECO:0000313" key="1">
    <source>
        <dbReference type="EMBL" id="EAR89435.1"/>
    </source>
</evidence>
<organism evidence="1 2">
    <name type="scientific">Tetrahymena thermophila (strain SB210)</name>
    <dbReference type="NCBI Taxonomy" id="312017"/>
    <lineage>
        <taxon>Eukaryota</taxon>
        <taxon>Sar</taxon>
        <taxon>Alveolata</taxon>
        <taxon>Ciliophora</taxon>
        <taxon>Intramacronucleata</taxon>
        <taxon>Oligohymenophorea</taxon>
        <taxon>Hymenostomatida</taxon>
        <taxon>Tetrahymenina</taxon>
        <taxon>Tetrahymenidae</taxon>
        <taxon>Tetrahymena</taxon>
    </lineage>
</organism>
<dbReference type="SUPFAM" id="SSF54001">
    <property type="entry name" value="Cysteine proteinases"/>
    <property type="match status" value="1"/>
</dbReference>
<dbReference type="Proteomes" id="UP000009168">
    <property type="component" value="Unassembled WGS sequence"/>
</dbReference>